<dbReference type="PANTHER" id="PTHR43142:SF1">
    <property type="entry name" value="CARBOXYLIC ESTER HYDROLASE"/>
    <property type="match status" value="1"/>
</dbReference>
<evidence type="ECO:0000256" key="2">
    <source>
        <dbReference type="ARBA" id="ARBA00022801"/>
    </source>
</evidence>
<dbReference type="Proteomes" id="UP001642406">
    <property type="component" value="Unassembled WGS sequence"/>
</dbReference>
<evidence type="ECO:0000256" key="3">
    <source>
        <dbReference type="RuleBase" id="RU361235"/>
    </source>
</evidence>
<dbReference type="SUPFAM" id="SSF53474">
    <property type="entry name" value="alpha/beta-Hydrolases"/>
    <property type="match status" value="1"/>
</dbReference>
<protein>
    <recommendedName>
        <fullName evidence="3">Carboxylic ester hydrolase</fullName>
        <ecNumber evidence="3">3.1.1.-</ecNumber>
    </recommendedName>
</protein>
<dbReference type="EMBL" id="CAWUHC010000036">
    <property type="protein sequence ID" value="CAK7221924.1"/>
    <property type="molecule type" value="Genomic_DNA"/>
</dbReference>
<keyword evidence="6" id="KW-1185">Reference proteome</keyword>
<dbReference type="InterPro" id="IPR002018">
    <property type="entry name" value="CarbesteraseB"/>
</dbReference>
<dbReference type="PROSITE" id="PS00122">
    <property type="entry name" value="CARBOXYLESTERASE_B_1"/>
    <property type="match status" value="1"/>
</dbReference>
<comment type="similarity">
    <text evidence="1 3">Belongs to the type-B carboxylesterase/lipase family.</text>
</comment>
<reference evidence="5 6" key="1">
    <citation type="submission" date="2024-01" db="EMBL/GenBank/DDBJ databases">
        <authorList>
            <person name="Allen C."/>
            <person name="Tagirdzhanova G."/>
        </authorList>
    </citation>
    <scope>NUCLEOTIDE SEQUENCE [LARGE SCALE GENOMIC DNA]</scope>
</reference>
<dbReference type="InterPro" id="IPR019826">
    <property type="entry name" value="Carboxylesterase_B_AS"/>
</dbReference>
<dbReference type="EC" id="3.1.1.-" evidence="3"/>
<comment type="caution">
    <text evidence="5">The sequence shown here is derived from an EMBL/GenBank/DDBJ whole genome shotgun (WGS) entry which is preliminary data.</text>
</comment>
<dbReference type="Pfam" id="PF00135">
    <property type="entry name" value="COesterase"/>
    <property type="match status" value="1"/>
</dbReference>
<dbReference type="Gene3D" id="3.40.50.1820">
    <property type="entry name" value="alpha/beta hydrolase"/>
    <property type="match status" value="1"/>
</dbReference>
<evidence type="ECO:0000256" key="1">
    <source>
        <dbReference type="ARBA" id="ARBA00005964"/>
    </source>
</evidence>
<sequence>MARNGKVLSLENAAEPCTLSIPGGPSLHGFLSTHGVANYLNVPFARIPARFRTAQPVALTDLKGDLDNAQYGPRCPQPPDHIHILMDHMFECLPMEQYTDEFSCLDVNIYAPPGVSSDAKLPVFAWIHGGAFRAGCNTVEWDGNHLVARSMRLGRPIVVVSINYRLGVLGFLTSKEIEAEAAQAGEPVIRNQGLNDQKLALEWIRRHITLFGGDPDNVTVAGESAGAMSIHYLLKAKTETPLFRRGLICSSPDVGVSLRPVSDGQAQFDALIKAAGLSSTSSSEEKLAALRSYSADDLIAMLPPDMVRAVPAPFPDRVWFTEWDAVLEKPSQEYWSQLPEWCTELIVGSTKDEMSLFLSREDTVGWNGEQAKQKLAAVLGSDNALVDAVWNAPSLQSSEGTTTPLGRLVTFGTDRFIRGPSHNFALAVSRQCPNHRVYLYSIDIVDPFPGTTLEGTSLKGTGKTGVLHGFAWHSFGNAIVFYQPACQKDAELGLTADKITEAHIRIMYGEGNSAWQPYSVAGKKMRWNGNKSGMVDVGFVPYDPVGDHLKTLGDKSILQAYEAFKEDPSRLRGLLG</sequence>
<organism evidence="5 6">
    <name type="scientific">Sporothrix bragantina</name>
    <dbReference type="NCBI Taxonomy" id="671064"/>
    <lineage>
        <taxon>Eukaryota</taxon>
        <taxon>Fungi</taxon>
        <taxon>Dikarya</taxon>
        <taxon>Ascomycota</taxon>
        <taxon>Pezizomycotina</taxon>
        <taxon>Sordariomycetes</taxon>
        <taxon>Sordariomycetidae</taxon>
        <taxon>Ophiostomatales</taxon>
        <taxon>Ophiostomataceae</taxon>
        <taxon>Sporothrix</taxon>
    </lineage>
</organism>
<proteinExistence type="inferred from homology"/>
<dbReference type="InterPro" id="IPR029058">
    <property type="entry name" value="AB_hydrolase_fold"/>
</dbReference>
<evidence type="ECO:0000259" key="4">
    <source>
        <dbReference type="Pfam" id="PF00135"/>
    </source>
</evidence>
<gene>
    <name evidence="5" type="ORF">SBRCBS47491_004695</name>
</gene>
<feature type="domain" description="Carboxylesterase type B" evidence="4">
    <location>
        <begin position="34"/>
        <end position="446"/>
    </location>
</feature>
<name>A0ABP0BRV8_9PEZI</name>
<keyword evidence="2 3" id="KW-0378">Hydrolase</keyword>
<accession>A0ABP0BRV8</accession>
<evidence type="ECO:0000313" key="5">
    <source>
        <dbReference type="EMBL" id="CAK7221924.1"/>
    </source>
</evidence>
<evidence type="ECO:0000313" key="6">
    <source>
        <dbReference type="Proteomes" id="UP001642406"/>
    </source>
</evidence>
<dbReference type="PANTHER" id="PTHR43142">
    <property type="entry name" value="CARBOXYLIC ESTER HYDROLASE"/>
    <property type="match status" value="1"/>
</dbReference>